<feature type="chain" id="PRO_5046557300" evidence="2">
    <location>
        <begin position="20"/>
        <end position="139"/>
    </location>
</feature>
<evidence type="ECO:0000313" key="3">
    <source>
        <dbReference type="EMBL" id="MFC5769944.1"/>
    </source>
</evidence>
<dbReference type="Proteomes" id="UP001595974">
    <property type="component" value="Unassembled WGS sequence"/>
</dbReference>
<reference evidence="4" key="1">
    <citation type="journal article" date="2019" name="Int. J. Syst. Evol. Microbiol.">
        <title>The Global Catalogue of Microorganisms (GCM) 10K type strain sequencing project: providing services to taxonomists for standard genome sequencing and annotation.</title>
        <authorList>
            <consortium name="The Broad Institute Genomics Platform"/>
            <consortium name="The Broad Institute Genome Sequencing Center for Infectious Disease"/>
            <person name="Wu L."/>
            <person name="Ma J."/>
        </authorList>
    </citation>
    <scope>NUCLEOTIDE SEQUENCE [LARGE SCALE GENOMIC DNA]</scope>
    <source>
        <strain evidence="4">SHR3</strain>
    </source>
</reference>
<gene>
    <name evidence="3" type="ORF">ACFPTN_11215</name>
</gene>
<comment type="caution">
    <text evidence="3">The sequence shown here is derived from an EMBL/GenBank/DDBJ whole genome shotgun (WGS) entry which is preliminary data.</text>
</comment>
<organism evidence="3 4">
    <name type="scientific">Thauera sinica</name>
    <dbReference type="NCBI Taxonomy" id="2665146"/>
    <lineage>
        <taxon>Bacteria</taxon>
        <taxon>Pseudomonadati</taxon>
        <taxon>Pseudomonadota</taxon>
        <taxon>Betaproteobacteria</taxon>
        <taxon>Rhodocyclales</taxon>
        <taxon>Zoogloeaceae</taxon>
        <taxon>Thauera</taxon>
    </lineage>
</organism>
<keyword evidence="2" id="KW-0732">Signal</keyword>
<dbReference type="RefSeq" id="WP_198363383.1">
    <property type="nucleotide sequence ID" value="NZ_JBHSOG010000044.1"/>
</dbReference>
<accession>A0ABW1AS10</accession>
<evidence type="ECO:0000313" key="4">
    <source>
        <dbReference type="Proteomes" id="UP001595974"/>
    </source>
</evidence>
<name>A0ABW1AS10_9RHOO</name>
<evidence type="ECO:0000256" key="2">
    <source>
        <dbReference type="SAM" id="SignalP"/>
    </source>
</evidence>
<proteinExistence type="predicted"/>
<keyword evidence="4" id="KW-1185">Reference proteome</keyword>
<protein>
    <submittedName>
        <fullName evidence="3">Uncharacterized protein</fullName>
    </submittedName>
</protein>
<dbReference type="EMBL" id="JBHSOG010000044">
    <property type="protein sequence ID" value="MFC5769944.1"/>
    <property type="molecule type" value="Genomic_DNA"/>
</dbReference>
<feature type="signal peptide" evidence="2">
    <location>
        <begin position="1"/>
        <end position="19"/>
    </location>
</feature>
<dbReference type="PROSITE" id="PS51257">
    <property type="entry name" value="PROKAR_LIPOPROTEIN"/>
    <property type="match status" value="1"/>
</dbReference>
<sequence>MSARLLSPLLATFCLASLAACGQAAPAGRIELLWPERAVVYRVTGEPGRIEAYSIRNGIAPLGTTRLPAGLRPAAMALDAGKGRIIVWGERGGAIIDGHTLALRAEWHDDAARPDDVPPRHMAPGQPALARTEAMAGPR</sequence>
<evidence type="ECO:0000256" key="1">
    <source>
        <dbReference type="SAM" id="MobiDB-lite"/>
    </source>
</evidence>
<feature type="region of interest" description="Disordered" evidence="1">
    <location>
        <begin position="111"/>
        <end position="139"/>
    </location>
</feature>